<dbReference type="Proteomes" id="UP000605144">
    <property type="component" value="Unassembled WGS sequence"/>
</dbReference>
<evidence type="ECO:0000256" key="1">
    <source>
        <dbReference type="ARBA" id="ARBA00001946"/>
    </source>
</evidence>
<reference evidence="9" key="1">
    <citation type="journal article" date="2020" name="ISME J.">
        <title>Gammaproteobacteria mediating utilization of methyl-, sulfur- and petroleum organic compounds in deep ocean hydrothermal plumes.</title>
        <authorList>
            <person name="Zhou Z."/>
            <person name="Liu Y."/>
            <person name="Pan J."/>
            <person name="Cron B.R."/>
            <person name="Toner B.M."/>
            <person name="Anantharaman K."/>
            <person name="Breier J.A."/>
            <person name="Dick G.J."/>
            <person name="Li M."/>
        </authorList>
    </citation>
    <scope>NUCLEOTIDE SEQUENCE</scope>
    <source>
        <strain evidence="9">SZUA-1385</strain>
    </source>
</reference>
<evidence type="ECO:0000256" key="6">
    <source>
        <dbReference type="ARBA" id="ARBA00022842"/>
    </source>
</evidence>
<organism evidence="9 10">
    <name type="scientific">Methanothermococcus okinawensis</name>
    <dbReference type="NCBI Taxonomy" id="155863"/>
    <lineage>
        <taxon>Archaea</taxon>
        <taxon>Methanobacteriati</taxon>
        <taxon>Methanobacteriota</taxon>
        <taxon>Methanomada group</taxon>
        <taxon>Methanococci</taxon>
        <taxon>Methanococcales</taxon>
        <taxon>Methanococcaceae</taxon>
        <taxon>Methanothermococcus</taxon>
    </lineage>
</organism>
<dbReference type="GO" id="GO:0046872">
    <property type="term" value="F:metal ion binding"/>
    <property type="evidence" value="ECO:0007669"/>
    <property type="project" value="UniProtKB-KW"/>
</dbReference>
<dbReference type="Gene3D" id="3.30.470.20">
    <property type="entry name" value="ATP-grasp fold, B domain"/>
    <property type="match status" value="1"/>
</dbReference>
<comment type="caution">
    <text evidence="9">The sequence shown here is derived from an EMBL/GenBank/DDBJ whole genome shotgun (WGS) entry which is preliminary data.</text>
</comment>
<keyword evidence="5 7" id="KW-0067">ATP-binding</keyword>
<dbReference type="InterPro" id="IPR011761">
    <property type="entry name" value="ATP-grasp"/>
</dbReference>
<dbReference type="PANTHER" id="PTHR21621:SF0">
    <property type="entry name" value="BETA-CITRYLGLUTAMATE SYNTHASE B-RELATED"/>
    <property type="match status" value="1"/>
</dbReference>
<protein>
    <submittedName>
        <fullName evidence="9">RimK family alpha-L-glutamate ligase</fullName>
    </submittedName>
</protein>
<dbReference type="Gene3D" id="3.40.50.20">
    <property type="match status" value="1"/>
</dbReference>
<dbReference type="InterPro" id="IPR053432">
    <property type="entry name" value="THMPT_Glu_ligase"/>
</dbReference>
<evidence type="ECO:0000256" key="4">
    <source>
        <dbReference type="ARBA" id="ARBA00022741"/>
    </source>
</evidence>
<keyword evidence="3" id="KW-0479">Metal-binding</keyword>
<dbReference type="SUPFAM" id="SSF56059">
    <property type="entry name" value="Glutathione synthetase ATP-binding domain-like"/>
    <property type="match status" value="1"/>
</dbReference>
<name>A0A832YRT5_9EURY</name>
<sequence length="291" mass="33455">MKLGILTEERDWVSCELERAMKEFNIDPVYISPPRISSYIGMDIKFKYNKEDILDLDGIFVRNLGDPINYYRFDVLKYIGEYIPVINPAEALENAGNKYKTSSLMDIHRIPHPKTIITEDIDKAIIWLEKFKDCVLKPIYGNRGKNISRLKNKSLISKLNILNEYKRKYGVIYMQEFIDTPGEEYRDIRAFVIGDEVVSAMYRISSDWITNIHQGGRSEKCEITDEIRELAIKAKNAVGLIYGGVDIMECKEGGLKVIEVNGAPSWEALSRISNVNISKLLVEYVLENILK</sequence>
<dbReference type="GO" id="GO:0005524">
    <property type="term" value="F:ATP binding"/>
    <property type="evidence" value="ECO:0007669"/>
    <property type="project" value="UniProtKB-UniRule"/>
</dbReference>
<evidence type="ECO:0000256" key="7">
    <source>
        <dbReference type="PROSITE-ProRule" id="PRU00409"/>
    </source>
</evidence>
<dbReference type="PROSITE" id="PS50975">
    <property type="entry name" value="ATP_GRASP"/>
    <property type="match status" value="1"/>
</dbReference>
<feature type="domain" description="ATP-grasp" evidence="8">
    <location>
        <begin position="102"/>
        <end position="286"/>
    </location>
</feature>
<keyword evidence="6" id="KW-0460">Magnesium</keyword>
<evidence type="ECO:0000313" key="10">
    <source>
        <dbReference type="Proteomes" id="UP000605144"/>
    </source>
</evidence>
<comment type="cofactor">
    <cofactor evidence="1">
        <name>Mg(2+)</name>
        <dbReference type="ChEBI" id="CHEBI:18420"/>
    </cofactor>
</comment>
<proteinExistence type="predicted"/>
<dbReference type="PANTHER" id="PTHR21621">
    <property type="entry name" value="RIBOSOMAL PROTEIN S6 MODIFICATION PROTEIN"/>
    <property type="match status" value="1"/>
</dbReference>
<dbReference type="GO" id="GO:0005737">
    <property type="term" value="C:cytoplasm"/>
    <property type="evidence" value="ECO:0007669"/>
    <property type="project" value="TreeGrafter"/>
</dbReference>
<dbReference type="InterPro" id="IPR013651">
    <property type="entry name" value="ATP-grasp_RimK-type"/>
</dbReference>
<dbReference type="InterPro" id="IPR004666">
    <property type="entry name" value="Rp_bS6_RimK/Lys_biosynth_LsyX"/>
</dbReference>
<dbReference type="Gene3D" id="3.30.1490.20">
    <property type="entry name" value="ATP-grasp fold, A domain"/>
    <property type="match status" value="1"/>
</dbReference>
<keyword evidence="2 9" id="KW-0436">Ligase</keyword>
<dbReference type="AlphaFoldDB" id="A0A832YRT5"/>
<dbReference type="NCBIfam" id="NF040720">
    <property type="entry name" value="MptN_Meth"/>
    <property type="match status" value="1"/>
</dbReference>
<dbReference type="GO" id="GO:0016879">
    <property type="term" value="F:ligase activity, forming carbon-nitrogen bonds"/>
    <property type="evidence" value="ECO:0007669"/>
    <property type="project" value="TreeGrafter"/>
</dbReference>
<gene>
    <name evidence="9" type="ORF">EYG76_01995</name>
</gene>
<dbReference type="InterPro" id="IPR013815">
    <property type="entry name" value="ATP_grasp_subdomain_1"/>
</dbReference>
<evidence type="ECO:0000256" key="5">
    <source>
        <dbReference type="ARBA" id="ARBA00022840"/>
    </source>
</evidence>
<evidence type="ECO:0000313" key="9">
    <source>
        <dbReference type="EMBL" id="HIP17060.1"/>
    </source>
</evidence>
<evidence type="ECO:0000259" key="8">
    <source>
        <dbReference type="PROSITE" id="PS50975"/>
    </source>
</evidence>
<accession>A0A832YRT5</accession>
<keyword evidence="4 7" id="KW-0547">Nucleotide-binding</keyword>
<dbReference type="NCBIfam" id="TIGR00768">
    <property type="entry name" value="rimK_fam"/>
    <property type="match status" value="1"/>
</dbReference>
<dbReference type="Pfam" id="PF08443">
    <property type="entry name" value="RimK"/>
    <property type="match status" value="1"/>
</dbReference>
<evidence type="ECO:0000256" key="3">
    <source>
        <dbReference type="ARBA" id="ARBA00022723"/>
    </source>
</evidence>
<dbReference type="EMBL" id="DQSV01000041">
    <property type="protein sequence ID" value="HIP17060.1"/>
    <property type="molecule type" value="Genomic_DNA"/>
</dbReference>
<dbReference type="FunFam" id="3.30.470.20:FF:000058">
    <property type="entry name" value="Alpha-aminoadipate--LysW ligase LysX protein"/>
    <property type="match status" value="1"/>
</dbReference>
<evidence type="ECO:0000256" key="2">
    <source>
        <dbReference type="ARBA" id="ARBA00022598"/>
    </source>
</evidence>